<proteinExistence type="predicted"/>
<evidence type="ECO:0000313" key="1">
    <source>
        <dbReference type="EMBL" id="KAJ8359970.1"/>
    </source>
</evidence>
<dbReference type="AlphaFoldDB" id="A0A9Q1J046"/>
<keyword evidence="2" id="KW-1185">Reference proteome</keyword>
<accession>A0A9Q1J046</accession>
<dbReference type="Proteomes" id="UP001152622">
    <property type="component" value="Chromosome 5"/>
</dbReference>
<dbReference type="EMBL" id="JAINUF010000005">
    <property type="protein sequence ID" value="KAJ8359970.1"/>
    <property type="molecule type" value="Genomic_DNA"/>
</dbReference>
<evidence type="ECO:0000313" key="2">
    <source>
        <dbReference type="Proteomes" id="UP001152622"/>
    </source>
</evidence>
<name>A0A9Q1J046_SYNKA</name>
<reference evidence="1" key="1">
    <citation type="journal article" date="2023" name="Science">
        <title>Genome structures resolve the early diversification of teleost fishes.</title>
        <authorList>
            <person name="Parey E."/>
            <person name="Louis A."/>
            <person name="Montfort J."/>
            <person name="Bouchez O."/>
            <person name="Roques C."/>
            <person name="Iampietro C."/>
            <person name="Lluch J."/>
            <person name="Castinel A."/>
            <person name="Donnadieu C."/>
            <person name="Desvignes T."/>
            <person name="Floi Bucao C."/>
            <person name="Jouanno E."/>
            <person name="Wen M."/>
            <person name="Mejri S."/>
            <person name="Dirks R."/>
            <person name="Jansen H."/>
            <person name="Henkel C."/>
            <person name="Chen W.J."/>
            <person name="Zahm M."/>
            <person name="Cabau C."/>
            <person name="Klopp C."/>
            <person name="Thompson A.W."/>
            <person name="Robinson-Rechavi M."/>
            <person name="Braasch I."/>
            <person name="Lecointre G."/>
            <person name="Bobe J."/>
            <person name="Postlethwait J.H."/>
            <person name="Berthelot C."/>
            <person name="Roest Crollius H."/>
            <person name="Guiguen Y."/>
        </authorList>
    </citation>
    <scope>NUCLEOTIDE SEQUENCE</scope>
    <source>
        <strain evidence="1">WJC10195</strain>
    </source>
</reference>
<gene>
    <name evidence="1" type="ORF">SKAU_G00164950</name>
</gene>
<organism evidence="1 2">
    <name type="scientific">Synaphobranchus kaupii</name>
    <name type="common">Kaup's arrowtooth eel</name>
    <dbReference type="NCBI Taxonomy" id="118154"/>
    <lineage>
        <taxon>Eukaryota</taxon>
        <taxon>Metazoa</taxon>
        <taxon>Chordata</taxon>
        <taxon>Craniata</taxon>
        <taxon>Vertebrata</taxon>
        <taxon>Euteleostomi</taxon>
        <taxon>Actinopterygii</taxon>
        <taxon>Neopterygii</taxon>
        <taxon>Teleostei</taxon>
        <taxon>Anguilliformes</taxon>
        <taxon>Synaphobranchidae</taxon>
        <taxon>Synaphobranchus</taxon>
    </lineage>
</organism>
<protein>
    <submittedName>
        <fullName evidence="1">Uncharacterized protein</fullName>
    </submittedName>
</protein>
<sequence>MAAFESRGSCANREVSSPAEGQTCLFGGPQNCICGFHSVKGIGRSALMESVQGTSGGSIPSARLCPTQMNSSSTAVDCGSISRPCHN</sequence>
<comment type="caution">
    <text evidence="1">The sequence shown here is derived from an EMBL/GenBank/DDBJ whole genome shotgun (WGS) entry which is preliminary data.</text>
</comment>